<keyword evidence="5 12" id="KW-0235">DNA replication</keyword>
<dbReference type="InterPro" id="IPR030846">
    <property type="entry name" value="DnaG_bac"/>
</dbReference>
<dbReference type="SUPFAM" id="SSF57783">
    <property type="entry name" value="Zinc beta-ribbon"/>
    <property type="match status" value="1"/>
</dbReference>
<dbReference type="SMART" id="SM00400">
    <property type="entry name" value="ZnF_CHCC"/>
    <property type="match status" value="1"/>
</dbReference>
<dbReference type="FunFam" id="3.90.580.10:FF:000001">
    <property type="entry name" value="DNA primase"/>
    <property type="match status" value="1"/>
</dbReference>
<evidence type="ECO:0000256" key="3">
    <source>
        <dbReference type="ARBA" id="ARBA00022679"/>
    </source>
</evidence>
<comment type="domain">
    <text evidence="12">Contains an N-terminal zinc-binding domain, a central core domain that contains the primase activity, and a C-terminal DnaB-binding domain.</text>
</comment>
<evidence type="ECO:0000256" key="1">
    <source>
        <dbReference type="ARBA" id="ARBA00022478"/>
    </source>
</evidence>
<evidence type="ECO:0000256" key="5">
    <source>
        <dbReference type="ARBA" id="ARBA00022705"/>
    </source>
</evidence>
<keyword evidence="6 12" id="KW-0479">Metal-binding</keyword>
<dbReference type="CDD" id="cd03364">
    <property type="entry name" value="TOPRIM_DnaG_primases"/>
    <property type="match status" value="1"/>
</dbReference>
<dbReference type="GO" id="GO:0006269">
    <property type="term" value="P:DNA replication, synthesis of primer"/>
    <property type="evidence" value="ECO:0007669"/>
    <property type="project" value="UniProtKB-UniRule"/>
</dbReference>
<dbReference type="Gene3D" id="3.90.580.10">
    <property type="entry name" value="Zinc finger, CHC2-type domain"/>
    <property type="match status" value="1"/>
</dbReference>
<evidence type="ECO:0000256" key="6">
    <source>
        <dbReference type="ARBA" id="ARBA00022723"/>
    </source>
</evidence>
<dbReference type="InterPro" id="IPR050219">
    <property type="entry name" value="DnaG_primase"/>
</dbReference>
<dbReference type="InterPro" id="IPR036977">
    <property type="entry name" value="DNA_primase_Znf_CHC2"/>
</dbReference>
<dbReference type="InterPro" id="IPR037068">
    <property type="entry name" value="DNA_primase_core_N_sf"/>
</dbReference>
<dbReference type="GO" id="GO:0008270">
    <property type="term" value="F:zinc ion binding"/>
    <property type="evidence" value="ECO:0007669"/>
    <property type="project" value="UniProtKB-UniRule"/>
</dbReference>
<dbReference type="Pfam" id="PF08275">
    <property type="entry name" value="DNAG_N"/>
    <property type="match status" value="1"/>
</dbReference>
<dbReference type="Proteomes" id="UP000464754">
    <property type="component" value="Chromosome"/>
</dbReference>
<proteinExistence type="inferred from homology"/>
<evidence type="ECO:0000259" key="13">
    <source>
        <dbReference type="PROSITE" id="PS50880"/>
    </source>
</evidence>
<dbReference type="HAMAP" id="MF_00974">
    <property type="entry name" value="DNA_primase_DnaG"/>
    <property type="match status" value="1"/>
</dbReference>
<dbReference type="GO" id="GO:1990077">
    <property type="term" value="C:primosome complex"/>
    <property type="evidence" value="ECO:0007669"/>
    <property type="project" value="UniProtKB-KW"/>
</dbReference>
<comment type="function">
    <text evidence="12">RNA polymerase that catalyzes the synthesis of short RNA molecules used as primers for DNA polymerase during DNA replication.</text>
</comment>
<keyword evidence="4 12" id="KW-0548">Nucleotidyltransferase</keyword>
<keyword evidence="11 12" id="KW-0804">Transcription</keyword>
<dbReference type="KEGG" id="aarg:Aargi30884_01770"/>
<reference evidence="15" key="1">
    <citation type="submission" date="2019-05" db="EMBL/GenBank/DDBJ databases">
        <title>Complete genome sequencing of Absiella argi strain JCM 30884.</title>
        <authorList>
            <person name="Sakamoto M."/>
            <person name="Murakami T."/>
            <person name="Mori H."/>
        </authorList>
    </citation>
    <scope>NUCLEOTIDE SEQUENCE [LARGE SCALE GENOMIC DNA]</scope>
    <source>
        <strain evidence="15">JCM 30884</strain>
    </source>
</reference>
<dbReference type="EMBL" id="AP019695">
    <property type="protein sequence ID" value="BBK21274.1"/>
    <property type="molecule type" value="Genomic_DNA"/>
</dbReference>
<keyword evidence="1 12" id="KW-0240">DNA-directed RNA polymerase</keyword>
<evidence type="ECO:0000256" key="12">
    <source>
        <dbReference type="HAMAP-Rule" id="MF_00974"/>
    </source>
</evidence>
<keyword evidence="7 12" id="KW-0863">Zinc-finger</keyword>
<dbReference type="SMART" id="SM00493">
    <property type="entry name" value="TOPRIM"/>
    <property type="match status" value="1"/>
</dbReference>
<dbReference type="NCBIfam" id="TIGR01391">
    <property type="entry name" value="dnaG"/>
    <property type="match status" value="1"/>
</dbReference>
<keyword evidence="10 12" id="KW-0238">DNA-binding</keyword>
<dbReference type="InterPro" id="IPR006295">
    <property type="entry name" value="DNA_primase_DnaG"/>
</dbReference>
<keyword evidence="8 12" id="KW-0862">Zinc</keyword>
<dbReference type="PANTHER" id="PTHR30313">
    <property type="entry name" value="DNA PRIMASE"/>
    <property type="match status" value="1"/>
</dbReference>
<evidence type="ECO:0000256" key="8">
    <source>
        <dbReference type="ARBA" id="ARBA00022833"/>
    </source>
</evidence>
<dbReference type="PANTHER" id="PTHR30313:SF2">
    <property type="entry name" value="DNA PRIMASE"/>
    <property type="match status" value="1"/>
</dbReference>
<dbReference type="InterPro" id="IPR006171">
    <property type="entry name" value="TOPRIM_dom"/>
</dbReference>
<evidence type="ECO:0000256" key="7">
    <source>
        <dbReference type="ARBA" id="ARBA00022771"/>
    </source>
</evidence>
<dbReference type="Gene3D" id="3.90.980.10">
    <property type="entry name" value="DNA primase, catalytic core, N-terminal domain"/>
    <property type="match status" value="1"/>
</dbReference>
<keyword evidence="3 12" id="KW-0808">Transferase</keyword>
<evidence type="ECO:0000313" key="14">
    <source>
        <dbReference type="EMBL" id="BBK21274.1"/>
    </source>
</evidence>
<dbReference type="GO" id="GO:0003899">
    <property type="term" value="F:DNA-directed RNA polymerase activity"/>
    <property type="evidence" value="ECO:0007669"/>
    <property type="project" value="UniProtKB-UniRule"/>
</dbReference>
<dbReference type="SUPFAM" id="SSF56731">
    <property type="entry name" value="DNA primase core"/>
    <property type="match status" value="1"/>
</dbReference>
<dbReference type="PROSITE" id="PS50880">
    <property type="entry name" value="TOPRIM"/>
    <property type="match status" value="1"/>
</dbReference>
<dbReference type="Pfam" id="PF01807">
    <property type="entry name" value="Zn_ribbon_DnaG"/>
    <property type="match status" value="1"/>
</dbReference>
<dbReference type="Pfam" id="PF13155">
    <property type="entry name" value="Toprim_2"/>
    <property type="match status" value="1"/>
</dbReference>
<comment type="similarity">
    <text evidence="12">Belongs to the DnaG primase family.</text>
</comment>
<dbReference type="GO" id="GO:0003677">
    <property type="term" value="F:DNA binding"/>
    <property type="evidence" value="ECO:0007669"/>
    <property type="project" value="UniProtKB-KW"/>
</dbReference>
<dbReference type="InterPro" id="IPR013264">
    <property type="entry name" value="DNAG_N"/>
</dbReference>
<comment type="catalytic activity">
    <reaction evidence="12">
        <text>ssDNA + n NTP = ssDNA/pppN(pN)n-1 hybrid + (n-1) diphosphate.</text>
        <dbReference type="EC" id="2.7.7.101"/>
    </reaction>
</comment>
<protein>
    <recommendedName>
        <fullName evidence="12">DNA primase</fullName>
        <ecNumber evidence="12">2.7.7.101</ecNumber>
    </recommendedName>
</protein>
<accession>A0A6N4TFQ8</accession>
<keyword evidence="15" id="KW-1185">Reference proteome</keyword>
<feature type="domain" description="Toprim" evidence="13">
    <location>
        <begin position="252"/>
        <end position="333"/>
    </location>
</feature>
<evidence type="ECO:0000256" key="10">
    <source>
        <dbReference type="ARBA" id="ARBA00023125"/>
    </source>
</evidence>
<evidence type="ECO:0000256" key="9">
    <source>
        <dbReference type="ARBA" id="ARBA00022842"/>
    </source>
</evidence>
<keyword evidence="2 12" id="KW-0639">Primosome</keyword>
<evidence type="ECO:0000256" key="4">
    <source>
        <dbReference type="ARBA" id="ARBA00022695"/>
    </source>
</evidence>
<evidence type="ECO:0000313" key="15">
    <source>
        <dbReference type="Proteomes" id="UP000464754"/>
    </source>
</evidence>
<dbReference type="Gene3D" id="3.40.1360.10">
    <property type="match status" value="1"/>
</dbReference>
<dbReference type="InterPro" id="IPR034151">
    <property type="entry name" value="TOPRIM_DnaG_bac"/>
</dbReference>
<dbReference type="AlphaFoldDB" id="A0A6N4TFQ8"/>
<keyword evidence="9" id="KW-0460">Magnesium</keyword>
<comment type="subunit">
    <text evidence="12">Monomer. Interacts with DnaB.</text>
</comment>
<evidence type="ECO:0000256" key="11">
    <source>
        <dbReference type="ARBA" id="ARBA00023163"/>
    </source>
</evidence>
<dbReference type="EC" id="2.7.7.101" evidence="12"/>
<feature type="zinc finger region" description="CHC2-type" evidence="12">
    <location>
        <begin position="38"/>
        <end position="62"/>
    </location>
</feature>
<organism evidence="14 15">
    <name type="scientific">Amedibacterium intestinale</name>
    <dbReference type="NCBI Taxonomy" id="2583452"/>
    <lineage>
        <taxon>Bacteria</taxon>
        <taxon>Bacillati</taxon>
        <taxon>Bacillota</taxon>
        <taxon>Erysipelotrichia</taxon>
        <taxon>Erysipelotrichales</taxon>
        <taxon>Erysipelotrichaceae</taxon>
        <taxon>Amedibacterium</taxon>
    </lineage>
</organism>
<name>A0A6N4TFQ8_9FIRM</name>
<dbReference type="InterPro" id="IPR002694">
    <property type="entry name" value="Znf_CHC2"/>
</dbReference>
<dbReference type="GO" id="GO:0000428">
    <property type="term" value="C:DNA-directed RNA polymerase complex"/>
    <property type="evidence" value="ECO:0007669"/>
    <property type="project" value="UniProtKB-KW"/>
</dbReference>
<dbReference type="RefSeq" id="WP_118277365.1">
    <property type="nucleotide sequence ID" value="NZ_AP019695.1"/>
</dbReference>
<evidence type="ECO:0000256" key="2">
    <source>
        <dbReference type="ARBA" id="ARBA00022515"/>
    </source>
</evidence>
<dbReference type="GO" id="GO:0005737">
    <property type="term" value="C:cytoplasm"/>
    <property type="evidence" value="ECO:0007669"/>
    <property type="project" value="TreeGrafter"/>
</dbReference>
<sequence length="607" mass="69583">MYIPKEQVNELLRNVDIVDIIRNYIPLSKKGNNYVGMCPFHDDHSPSLSVNQQRQIFKCFACGEGGNAITFVQNYENISFPEAVKKTAELGGYHLDIHEEERQVDPYKERMKKLFGEIRNYATYMIRTDAAADVRDYGHSVFGQELLQEERFGYIDSSDNLKKYMLAKGYTSDELVRSGVFQFGRDGDIHSMFEGRLLFILEDKYGTPVGYSGRSITNEGPKYLNSPETEFFHKREMLYNYKECLSFAKKAKEVILVEGPKDAEKCRSEGIENIVAGMGTALAHEQIQLLKKMNVPVKLCYDGDAAGIRATLKNYQELKREGIEVRTVYLPNGLDPAEMIDQEPSAFHELVKKNENIMDYYLKTYKEVFSFDERREYVMNGLKLLNGMNNVLAEDFYMKQISEKTGFDLESIKKQYGILDGKDVPKMKATQSATSRHYSKHSDGYVKFNFSVQQKMLCSDRVKVNFDMHRDNGKVTAFDGTSMLNRQDILKKYISLKGPALCATITLVNYDNLEYHAQAIANEAVKSIGNTIHVDMHNLDYVGYLHTHSKHPHIHLDIYQKEPYLSNYVLTSDVVREIEEKAKEVANDALSVSQGQEEFVTETVMKM</sequence>
<gene>
    <name evidence="12" type="primary">dnaG</name>
    <name evidence="14" type="ORF">Aargi30884_01770</name>
</gene>
<comment type="cofactor">
    <cofactor evidence="12">
        <name>Zn(2+)</name>
        <dbReference type="ChEBI" id="CHEBI:29105"/>
    </cofactor>
    <text evidence="12">Binds 1 zinc ion per monomer.</text>
</comment>